<name>A0A2S9YM05_9BACT</name>
<dbReference type="PANTHER" id="PTHR42951:SF4">
    <property type="entry name" value="ACYL-COENZYME A THIOESTERASE MBLAC2"/>
    <property type="match status" value="1"/>
</dbReference>
<dbReference type="SMART" id="SM00849">
    <property type="entry name" value="Lactamase_B"/>
    <property type="match status" value="1"/>
</dbReference>
<evidence type="ECO:0000256" key="1">
    <source>
        <dbReference type="ARBA" id="ARBA00005250"/>
    </source>
</evidence>
<reference evidence="3 4" key="1">
    <citation type="submission" date="2018-03" db="EMBL/GenBank/DDBJ databases">
        <title>Draft Genome Sequences of the Obligatory Marine Myxobacteria Enhygromyxa salina SWB007.</title>
        <authorList>
            <person name="Poehlein A."/>
            <person name="Moghaddam J.A."/>
            <person name="Harms H."/>
            <person name="Alanjari M."/>
            <person name="Koenig G.M."/>
            <person name="Daniel R."/>
            <person name="Schaeberle T.F."/>
        </authorList>
    </citation>
    <scope>NUCLEOTIDE SEQUENCE [LARGE SCALE GENOMIC DNA]</scope>
    <source>
        <strain evidence="3 4">SWB007</strain>
    </source>
</reference>
<comment type="similarity">
    <text evidence="1">Belongs to the metallo-beta-lactamase superfamily. Class-B beta-lactamase family.</text>
</comment>
<keyword evidence="3" id="KW-0378">Hydrolase</keyword>
<dbReference type="InterPro" id="IPR036866">
    <property type="entry name" value="RibonucZ/Hydroxyglut_hydro"/>
</dbReference>
<proteinExistence type="inferred from homology"/>
<feature type="domain" description="Metallo-beta-lactamase" evidence="2">
    <location>
        <begin position="96"/>
        <end position="286"/>
    </location>
</feature>
<dbReference type="EMBL" id="PVNL01000083">
    <property type="protein sequence ID" value="PRQ06120.1"/>
    <property type="molecule type" value="Genomic_DNA"/>
</dbReference>
<evidence type="ECO:0000313" key="4">
    <source>
        <dbReference type="Proteomes" id="UP000238823"/>
    </source>
</evidence>
<comment type="caution">
    <text evidence="3">The sequence shown here is derived from an EMBL/GenBank/DDBJ whole genome shotgun (WGS) entry which is preliminary data.</text>
</comment>
<dbReference type="AlphaFoldDB" id="A0A2S9YM05"/>
<evidence type="ECO:0000259" key="2">
    <source>
        <dbReference type="SMART" id="SM00849"/>
    </source>
</evidence>
<dbReference type="PANTHER" id="PTHR42951">
    <property type="entry name" value="METALLO-BETA-LACTAMASE DOMAIN-CONTAINING"/>
    <property type="match status" value="1"/>
</dbReference>
<sequence length="355" mass="37726">MNTQLRTILPSLLLLAACTEPGSGLDSDTTSESGDTAAETQEFTACDDEFTITDANPMYAWTPNAITLESHELSPGVFVIHDANANTYAPAGIPLATSGGFVIGDDGVLLVETMVNRQLFCQVIDLVREQTDKPVLYAINTSFHGDHSFGNAYLPDEVQVVQHERTADHIAAHFDEDIAFMENGFGADQGIAEATPVAADVRVTDDGWSVDLGGVVVEAQYHGFGQTHGDLFVHVPSAKVLWTGNPLIAEAPALPWLLEGQAQAVSATLAAVKASVPADTTIIPGHSHPLGLADFDFSIDYLDTLVDEVQTAVDAGLTVEETVAAVSMEPFQGYALWDWIHSGVNVPTTHAELGG</sequence>
<dbReference type="InterPro" id="IPR001279">
    <property type="entry name" value="Metallo-B-lactamas"/>
</dbReference>
<dbReference type="GO" id="GO:0008800">
    <property type="term" value="F:beta-lactamase activity"/>
    <property type="evidence" value="ECO:0007669"/>
    <property type="project" value="UniProtKB-EC"/>
</dbReference>
<evidence type="ECO:0000313" key="3">
    <source>
        <dbReference type="EMBL" id="PRQ06120.1"/>
    </source>
</evidence>
<protein>
    <submittedName>
        <fullName evidence="3">Beta-lactamase</fullName>
        <ecNumber evidence="3">3.5.2.6</ecNumber>
    </submittedName>
</protein>
<dbReference type="Proteomes" id="UP000238823">
    <property type="component" value="Unassembled WGS sequence"/>
</dbReference>
<dbReference type="GO" id="GO:0017001">
    <property type="term" value="P:antibiotic catabolic process"/>
    <property type="evidence" value="ECO:0007669"/>
    <property type="project" value="UniProtKB-ARBA"/>
</dbReference>
<dbReference type="EC" id="3.5.2.6" evidence="3"/>
<dbReference type="InterPro" id="IPR050855">
    <property type="entry name" value="NDM-1-like"/>
</dbReference>
<dbReference type="SUPFAM" id="SSF56281">
    <property type="entry name" value="Metallo-hydrolase/oxidoreductase"/>
    <property type="match status" value="1"/>
</dbReference>
<dbReference type="CDD" id="cd16282">
    <property type="entry name" value="metallo-hydrolase-like_MBL-fold"/>
    <property type="match status" value="1"/>
</dbReference>
<gene>
    <name evidence="3" type="primary">cphA_4</name>
    <name evidence="3" type="ORF">ENSA7_41540</name>
</gene>
<accession>A0A2S9YM05</accession>
<dbReference type="OrthoDB" id="5290005at2"/>
<dbReference type="RefSeq" id="WP_106091102.1">
    <property type="nucleotide sequence ID" value="NZ_PVNL01000083.1"/>
</dbReference>
<dbReference type="Gene3D" id="3.60.15.10">
    <property type="entry name" value="Ribonuclease Z/Hydroxyacylglutathione hydrolase-like"/>
    <property type="match status" value="1"/>
</dbReference>
<dbReference type="Pfam" id="PF00753">
    <property type="entry name" value="Lactamase_B"/>
    <property type="match status" value="1"/>
</dbReference>
<dbReference type="PROSITE" id="PS51257">
    <property type="entry name" value="PROKAR_LIPOPROTEIN"/>
    <property type="match status" value="1"/>
</dbReference>
<organism evidence="3 4">
    <name type="scientific">Enhygromyxa salina</name>
    <dbReference type="NCBI Taxonomy" id="215803"/>
    <lineage>
        <taxon>Bacteria</taxon>
        <taxon>Pseudomonadati</taxon>
        <taxon>Myxococcota</taxon>
        <taxon>Polyangia</taxon>
        <taxon>Nannocystales</taxon>
        <taxon>Nannocystaceae</taxon>
        <taxon>Enhygromyxa</taxon>
    </lineage>
</organism>